<evidence type="ECO:0000256" key="1">
    <source>
        <dbReference type="SAM" id="MobiDB-lite"/>
    </source>
</evidence>
<dbReference type="AlphaFoldDB" id="A0A9P7RWE4"/>
<dbReference type="GeneID" id="66078857"/>
<name>A0A9P7RWE4_9AGAR</name>
<organism evidence="2 3">
    <name type="scientific">Marasmius oreades</name>
    <name type="common">fairy-ring Marasmius</name>
    <dbReference type="NCBI Taxonomy" id="181124"/>
    <lineage>
        <taxon>Eukaryota</taxon>
        <taxon>Fungi</taxon>
        <taxon>Dikarya</taxon>
        <taxon>Basidiomycota</taxon>
        <taxon>Agaricomycotina</taxon>
        <taxon>Agaricomycetes</taxon>
        <taxon>Agaricomycetidae</taxon>
        <taxon>Agaricales</taxon>
        <taxon>Marasmiineae</taxon>
        <taxon>Marasmiaceae</taxon>
        <taxon>Marasmius</taxon>
    </lineage>
</organism>
<dbReference type="KEGG" id="more:E1B28_009781"/>
<dbReference type="EMBL" id="CM032186">
    <property type="protein sequence ID" value="KAG7090683.1"/>
    <property type="molecule type" value="Genomic_DNA"/>
</dbReference>
<gene>
    <name evidence="2" type="ORF">E1B28_009781</name>
</gene>
<proteinExistence type="predicted"/>
<sequence length="99" mass="11172">MALCHPQLTVATIYAVVVYDLPSHSRRYHRYRFHQRPQPTVLELRAGLSSAGPSQSRAILAGQSRGDVEEVQRAEGEETPETNAQTATWWRHSGRAYDP</sequence>
<feature type="region of interest" description="Disordered" evidence="1">
    <location>
        <begin position="53"/>
        <end position="99"/>
    </location>
</feature>
<keyword evidence="3" id="KW-1185">Reference proteome</keyword>
<reference evidence="2" key="1">
    <citation type="journal article" date="2021" name="Genome Biol. Evol.">
        <title>The assembled and annotated genome of the fairy-ring fungus Marasmius oreades.</title>
        <authorList>
            <person name="Hiltunen M."/>
            <person name="Ament-Velasquez S.L."/>
            <person name="Johannesson H."/>
        </authorList>
    </citation>
    <scope>NUCLEOTIDE SEQUENCE</scope>
    <source>
        <strain evidence="2">03SP1</strain>
    </source>
</reference>
<accession>A0A9P7RWE4</accession>
<dbReference type="RefSeq" id="XP_043007153.1">
    <property type="nucleotide sequence ID" value="XM_043154696.1"/>
</dbReference>
<evidence type="ECO:0000313" key="3">
    <source>
        <dbReference type="Proteomes" id="UP001049176"/>
    </source>
</evidence>
<comment type="caution">
    <text evidence="2">The sequence shown here is derived from an EMBL/GenBank/DDBJ whole genome shotgun (WGS) entry which is preliminary data.</text>
</comment>
<feature type="compositionally biased region" description="Basic and acidic residues" evidence="1">
    <location>
        <begin position="66"/>
        <end position="76"/>
    </location>
</feature>
<dbReference type="Proteomes" id="UP001049176">
    <property type="component" value="Chromosome 6"/>
</dbReference>
<protein>
    <submittedName>
        <fullName evidence="2">Uncharacterized protein</fullName>
    </submittedName>
</protein>
<evidence type="ECO:0000313" key="2">
    <source>
        <dbReference type="EMBL" id="KAG7090683.1"/>
    </source>
</evidence>